<reference evidence="3 4" key="1">
    <citation type="submission" date="2015-07" db="EMBL/GenBank/DDBJ databases">
        <title>Comparative genomics of the Sigatoka disease complex on banana suggests a link between parallel evolutionary changes in Pseudocercospora fijiensis and Pseudocercospora eumusae and increased virulence on the banana host.</title>
        <authorList>
            <person name="Chang T.-C."/>
            <person name="Salvucci A."/>
            <person name="Crous P.W."/>
            <person name="Stergiopoulos I."/>
        </authorList>
    </citation>
    <scope>NUCLEOTIDE SEQUENCE [LARGE SCALE GENOMIC DNA]</scope>
    <source>
        <strain evidence="3 4">CBS 114824</strain>
    </source>
</reference>
<comment type="caution">
    <text evidence="3">The sequence shown here is derived from an EMBL/GenBank/DDBJ whole genome shotgun (WGS) entry which is preliminary data.</text>
</comment>
<gene>
    <name evidence="3" type="ORF">AC578_8630</name>
</gene>
<dbReference type="PANTHER" id="PTHR39463">
    <property type="entry name" value="MEDUSA"/>
    <property type="match status" value="1"/>
</dbReference>
<name>A0A139HQ58_9PEZI</name>
<organism evidence="3 4">
    <name type="scientific">Pseudocercospora eumusae</name>
    <dbReference type="NCBI Taxonomy" id="321146"/>
    <lineage>
        <taxon>Eukaryota</taxon>
        <taxon>Fungi</taxon>
        <taxon>Dikarya</taxon>
        <taxon>Ascomycota</taxon>
        <taxon>Pezizomycotina</taxon>
        <taxon>Dothideomycetes</taxon>
        <taxon>Dothideomycetidae</taxon>
        <taxon>Mycosphaerellales</taxon>
        <taxon>Mycosphaerellaceae</taxon>
        <taxon>Pseudocercospora</taxon>
    </lineage>
</organism>
<dbReference type="GO" id="GO:0005634">
    <property type="term" value="C:nucleus"/>
    <property type="evidence" value="ECO:0007669"/>
    <property type="project" value="TreeGrafter"/>
</dbReference>
<dbReference type="InterPro" id="IPR055509">
    <property type="entry name" value="DUF7082"/>
</dbReference>
<accession>A0A139HQ58</accession>
<evidence type="ECO:0000313" key="3">
    <source>
        <dbReference type="EMBL" id="KXT04512.1"/>
    </source>
</evidence>
<feature type="compositionally biased region" description="Polar residues" evidence="1">
    <location>
        <begin position="448"/>
        <end position="498"/>
    </location>
</feature>
<dbReference type="Proteomes" id="UP000070133">
    <property type="component" value="Unassembled WGS sequence"/>
</dbReference>
<dbReference type="PANTHER" id="PTHR39463:SF1">
    <property type="entry name" value="MEDUSA"/>
    <property type="match status" value="1"/>
</dbReference>
<feature type="region of interest" description="Disordered" evidence="1">
    <location>
        <begin position="448"/>
        <end position="506"/>
    </location>
</feature>
<evidence type="ECO:0000313" key="4">
    <source>
        <dbReference type="Proteomes" id="UP000070133"/>
    </source>
</evidence>
<keyword evidence="4" id="KW-1185">Reference proteome</keyword>
<feature type="domain" description="DUF7082" evidence="2">
    <location>
        <begin position="546"/>
        <end position="699"/>
    </location>
</feature>
<feature type="region of interest" description="Disordered" evidence="1">
    <location>
        <begin position="380"/>
        <end position="427"/>
    </location>
</feature>
<evidence type="ECO:0000259" key="2">
    <source>
        <dbReference type="Pfam" id="PF23305"/>
    </source>
</evidence>
<protein>
    <recommendedName>
        <fullName evidence="2">DUF7082 domain-containing protein</fullName>
    </recommendedName>
</protein>
<dbReference type="AlphaFoldDB" id="A0A139HQ58"/>
<evidence type="ECO:0000256" key="1">
    <source>
        <dbReference type="SAM" id="MobiDB-lite"/>
    </source>
</evidence>
<dbReference type="STRING" id="321146.A0A139HQ58"/>
<dbReference type="EMBL" id="LFZN01000020">
    <property type="protein sequence ID" value="KXT04512.1"/>
    <property type="molecule type" value="Genomic_DNA"/>
</dbReference>
<sequence>MRRSTSLVDGREGRHQLGPSYLTATTATNPTACGARGASSSVSFVRSVAERQLLGSDVGKNPAISCERLQEHQDYLVANWEEYARSIHPASYKLQQTALYHTLCILFDVITRQAGTQRRRMRHQIEQRRDSKTFLVVDEDCGIPTSLVESHRSSNDSGPLAPSDPRSYLLSMSEYDKAQSYEVYDYQTATRPEQGQHAYSGFTHPTYANDYVATQAQVPSGLPQSSSTVSLGAAAQPYGTHDPTYYGQQAAHYPAYLEPPRPVPQIVNVSPRAGPTGTQVTVYFQSPYDFDAPQVTPFIMFGSKRCESILTKTPNSGFYEYTLTTTAPSPASTNSPTAQVPLHLILDDTNVAWEGSPSLDVGLFTYQDQPTYYQLDSPQMSAQAQLQPPRKRKLSPESSPRRSPAKKISMHNLGQHQSPIATFRRPSVPDIYQNRQFSQMSDYSSYAQIPSQQYHRSQATPSMQASQSPSWSYAHGLQTTRSPSDAVLSTASKSSQLLPSPAAGHAPPLIRTSTLQGSPTTPGAHIPATAIASAFNPYAMYPSNAKAMLKIEGDLNSMSDKWTAAEWEARRRLVQFRRSQSGSIISATFEPVTLEDRLPNSICVSCIWWEEKQECYVTSVDTISLLESLVAVRFTVEEKNRIRRNLEGFRPATVSKTKADSEEFFKLIMGFPNPKPRNIEKDVKVFPWRILATALKKIIGKYASHPCMHMQSALSSILIHS</sequence>
<dbReference type="OrthoDB" id="1751210at2759"/>
<dbReference type="Pfam" id="PF23305">
    <property type="entry name" value="DUF7082"/>
    <property type="match status" value="1"/>
</dbReference>
<proteinExistence type="predicted"/>
<feature type="region of interest" description="Disordered" evidence="1">
    <location>
        <begin position="147"/>
        <end position="166"/>
    </location>
</feature>